<dbReference type="RefSeq" id="WP_123896221.1">
    <property type="nucleotide sequence ID" value="NZ_RPFJ01000002.1"/>
</dbReference>
<dbReference type="EMBL" id="RPFJ01000002">
    <property type="protein sequence ID" value="RPD99992.1"/>
    <property type="molecule type" value="Genomic_DNA"/>
</dbReference>
<dbReference type="OrthoDB" id="980645at2"/>
<protein>
    <submittedName>
        <fullName evidence="1">Uncharacterized protein</fullName>
    </submittedName>
</protein>
<name>A0A3N4NUE2_9FLAO</name>
<proteinExistence type="predicted"/>
<reference evidence="1 2" key="1">
    <citation type="submission" date="2018-11" db="EMBL/GenBank/DDBJ databases">
        <title>Aureibaculum marinum gen. nov., sp. nov., a member of the family Flavobacteriaceae isolated from the Bohai Sea.</title>
        <authorList>
            <person name="Ji X."/>
        </authorList>
    </citation>
    <scope>NUCLEOTIDE SEQUENCE [LARGE SCALE GENOMIC DNA]</scope>
    <source>
        <strain evidence="1 2">BH-SD17</strain>
    </source>
</reference>
<keyword evidence="2" id="KW-1185">Reference proteome</keyword>
<sequence length="121" mass="14116">MKIAALILSLYLLFKPMIPLLEYAAFYDYIKNELCVNKDIPESTCDGKCYLAKQLAKASDSEKDNEKDHSFIVEYSIVFFQKIIINCLFPFSTELTNKLIATYNKIYKFHYINTIFHPPII</sequence>
<organism evidence="1 2">
    <name type="scientific">Aureibaculum marinum</name>
    <dbReference type="NCBI Taxonomy" id="2487930"/>
    <lineage>
        <taxon>Bacteria</taxon>
        <taxon>Pseudomonadati</taxon>
        <taxon>Bacteroidota</taxon>
        <taxon>Flavobacteriia</taxon>
        <taxon>Flavobacteriales</taxon>
        <taxon>Flavobacteriaceae</taxon>
        <taxon>Aureibaculum</taxon>
    </lineage>
</organism>
<accession>A0A3N4NUE2</accession>
<dbReference type="AlphaFoldDB" id="A0A3N4NUE2"/>
<evidence type="ECO:0000313" key="1">
    <source>
        <dbReference type="EMBL" id="RPD99992.1"/>
    </source>
</evidence>
<comment type="caution">
    <text evidence="1">The sequence shown here is derived from an EMBL/GenBank/DDBJ whole genome shotgun (WGS) entry which is preliminary data.</text>
</comment>
<gene>
    <name evidence="1" type="ORF">EGM88_01645</name>
</gene>
<evidence type="ECO:0000313" key="2">
    <source>
        <dbReference type="Proteomes" id="UP000270856"/>
    </source>
</evidence>
<dbReference type="Proteomes" id="UP000270856">
    <property type="component" value="Unassembled WGS sequence"/>
</dbReference>